<evidence type="ECO:0000313" key="9">
    <source>
        <dbReference type="EMBL" id="KAG2376123.1"/>
    </source>
</evidence>
<feature type="compositionally biased region" description="Low complexity" evidence="8">
    <location>
        <begin position="377"/>
        <end position="396"/>
    </location>
</feature>
<evidence type="ECO:0000256" key="3">
    <source>
        <dbReference type="ARBA" id="ARBA00012146"/>
    </source>
</evidence>
<dbReference type="Gene3D" id="3.90.80.10">
    <property type="entry name" value="Inorganic pyrophosphatase"/>
    <property type="match status" value="1"/>
</dbReference>
<protein>
    <recommendedName>
        <fullName evidence="3">inorganic diphosphatase</fullName>
        <ecNumber evidence="3">3.6.1.1</ecNumber>
    </recommendedName>
</protein>
<proteinExistence type="inferred from homology"/>
<dbReference type="SUPFAM" id="SSF50324">
    <property type="entry name" value="Inorganic pyrophosphatase"/>
    <property type="match status" value="1"/>
</dbReference>
<dbReference type="Gene3D" id="3.40.50.300">
    <property type="entry name" value="P-loop containing nucleotide triphosphate hydrolases"/>
    <property type="match status" value="1"/>
</dbReference>
<feature type="compositionally biased region" description="Basic and acidic residues" evidence="8">
    <location>
        <begin position="132"/>
        <end position="142"/>
    </location>
</feature>
<sequence length="900" mass="100408">MWRYGGAAVCAVVTGASFLRLGSTRGAAAESIYNRGPQVESGRAGDTEKKQEKGDSIYDEPLECRIAKLVGLLEAGMKQERGDYPSSDELLAAGFLIGLIWLYYFTGHVTPNSTKKGRSGYEPSDTETEWQEIPRHERERRNFILQRNKSPMAPHRRHPSRVEHEISSASTTSAPRRRHNSKSPYKLHVAEDVAASSSPVTGLDTRRNISPLPRPDLGRTLSPFREQRTEKPHYKRSVTAPRLRIQESNHGGIINDTVLKQREASPFKAPSVGKINEMIAQVKLSNDPRSDYSSVLESTDSIQPGDLFFSRECNAYEGRNSSLPKRIQQSEYFGPMPTVNSARTPSESKGNNGDLNMNMNMLSQSTTGLSSAATSRKGSVTGKTSSVTSEGSGKTTASMRKFTANRKKNQKDTWFACMRTGNCRTTRKSPERRPIDESSYIERAVVSHGSCPHILLKGPSGSGKRELAMALLREIYGDACYNLSHDLRHFPIQDQRLKKVSVPITSSPHHMELDVNSEPNAKYALMGLIKEISNIYAIAPEVSNINFKSDFKVIVLYDVHKAVDNIQHIIKWIVDRYSDICKLVLCCEDDADIIDAVKNRFKTVQVDAPQTHEVVEVLMQIAKNEKFDLSMNFAAKIATKSKQNLRKAIMALEACKAHNYPFSEEQPISVVWEEIVIEVATEILADPSYSRQEISLSYVTLSSREISNASLGFCPAEIDSPGQKTPTRNNSFTKVRRICGQVHEHVQKKLWQSAICVVDMAHHEDSSAWNSDLPHPKLNERILSSLSRRTVAAHPWHDLEIGPGAPSVFNCVVEIGKGSKVKYELDKKSGLIKVDRVLYSSVVYPHNYGFIPRTICEDSDPMDVLVLMQEPVLPGTFLRARAIGLMPMIDQCYGTCAARL</sequence>
<dbReference type="Gene3D" id="1.10.8.60">
    <property type="match status" value="1"/>
</dbReference>
<dbReference type="GO" id="GO:0004427">
    <property type="term" value="F:inorganic diphosphate phosphatase activity"/>
    <property type="evidence" value="ECO:0007669"/>
    <property type="project" value="UniProtKB-EC"/>
</dbReference>
<reference evidence="9 10" key="1">
    <citation type="submission" date="2020-05" db="EMBL/GenBank/DDBJ databases">
        <title>Vigna angularis (adzuki bean) Var. LongXiaoDou No. 4 denovo assembly.</title>
        <authorList>
            <person name="Xiang H."/>
        </authorList>
    </citation>
    <scope>NUCLEOTIDE SEQUENCE [LARGE SCALE GENOMIC DNA]</scope>
    <source>
        <tissue evidence="9">Leaf</tissue>
    </source>
</reference>
<dbReference type="Pfam" id="PF21960">
    <property type="entry name" value="RCF1-5-like_lid"/>
    <property type="match status" value="1"/>
</dbReference>
<dbReference type="GO" id="GO:0006796">
    <property type="term" value="P:phosphate-containing compound metabolic process"/>
    <property type="evidence" value="ECO:0007669"/>
    <property type="project" value="InterPro"/>
</dbReference>
<comment type="catalytic activity">
    <reaction evidence="7">
        <text>diphosphate + H2O = 2 phosphate + H(+)</text>
        <dbReference type="Rhea" id="RHEA:24576"/>
        <dbReference type="ChEBI" id="CHEBI:15377"/>
        <dbReference type="ChEBI" id="CHEBI:15378"/>
        <dbReference type="ChEBI" id="CHEBI:33019"/>
        <dbReference type="ChEBI" id="CHEBI:43474"/>
        <dbReference type="EC" id="3.6.1.1"/>
    </reaction>
</comment>
<keyword evidence="5" id="KW-0378">Hydrolase</keyword>
<keyword evidence="4" id="KW-0479">Metal-binding</keyword>
<dbReference type="CDD" id="cd00412">
    <property type="entry name" value="pyrophosphatase"/>
    <property type="match status" value="1"/>
</dbReference>
<feature type="region of interest" description="Disordered" evidence="8">
    <location>
        <begin position="365"/>
        <end position="398"/>
    </location>
</feature>
<dbReference type="GO" id="GO:0005737">
    <property type="term" value="C:cytoplasm"/>
    <property type="evidence" value="ECO:0007669"/>
    <property type="project" value="InterPro"/>
</dbReference>
<evidence type="ECO:0000313" key="10">
    <source>
        <dbReference type="Proteomes" id="UP000743370"/>
    </source>
</evidence>
<evidence type="ECO:0000256" key="6">
    <source>
        <dbReference type="ARBA" id="ARBA00022842"/>
    </source>
</evidence>
<keyword evidence="6" id="KW-0460">Magnesium</keyword>
<organism evidence="9 10">
    <name type="scientific">Phaseolus angularis</name>
    <name type="common">Azuki bean</name>
    <name type="synonym">Vigna angularis</name>
    <dbReference type="NCBI Taxonomy" id="3914"/>
    <lineage>
        <taxon>Eukaryota</taxon>
        <taxon>Viridiplantae</taxon>
        <taxon>Streptophyta</taxon>
        <taxon>Embryophyta</taxon>
        <taxon>Tracheophyta</taxon>
        <taxon>Spermatophyta</taxon>
        <taxon>Magnoliopsida</taxon>
        <taxon>eudicotyledons</taxon>
        <taxon>Gunneridae</taxon>
        <taxon>Pentapetalae</taxon>
        <taxon>rosids</taxon>
        <taxon>fabids</taxon>
        <taxon>Fabales</taxon>
        <taxon>Fabaceae</taxon>
        <taxon>Papilionoideae</taxon>
        <taxon>50 kb inversion clade</taxon>
        <taxon>NPAAA clade</taxon>
        <taxon>indigoferoid/millettioid clade</taxon>
        <taxon>Phaseoleae</taxon>
        <taxon>Vigna</taxon>
    </lineage>
</organism>
<comment type="similarity">
    <text evidence="2">Belongs to the PPase family.</text>
</comment>
<evidence type="ECO:0000256" key="2">
    <source>
        <dbReference type="ARBA" id="ARBA00006220"/>
    </source>
</evidence>
<dbReference type="SUPFAM" id="SSF52540">
    <property type="entry name" value="P-loop containing nucleoside triphosphate hydrolases"/>
    <property type="match status" value="1"/>
</dbReference>
<evidence type="ECO:0000256" key="7">
    <source>
        <dbReference type="ARBA" id="ARBA00047820"/>
    </source>
</evidence>
<evidence type="ECO:0000256" key="4">
    <source>
        <dbReference type="ARBA" id="ARBA00022723"/>
    </source>
</evidence>
<feature type="region of interest" description="Disordered" evidence="8">
    <location>
        <begin position="32"/>
        <end position="55"/>
    </location>
</feature>
<comment type="cofactor">
    <cofactor evidence="1">
        <name>Mg(2+)</name>
        <dbReference type="ChEBI" id="CHEBI:18420"/>
    </cofactor>
</comment>
<dbReference type="Proteomes" id="UP000743370">
    <property type="component" value="Unassembled WGS sequence"/>
</dbReference>
<dbReference type="EMBL" id="JABFOF010000010">
    <property type="protein sequence ID" value="KAG2376123.1"/>
    <property type="molecule type" value="Genomic_DNA"/>
</dbReference>
<feature type="compositionally biased region" description="Polar residues" evidence="8">
    <location>
        <begin position="365"/>
        <end position="376"/>
    </location>
</feature>
<dbReference type="InterPro" id="IPR036649">
    <property type="entry name" value="Pyrophosphatase_sf"/>
</dbReference>
<evidence type="ECO:0000256" key="5">
    <source>
        <dbReference type="ARBA" id="ARBA00022801"/>
    </source>
</evidence>
<evidence type="ECO:0000256" key="1">
    <source>
        <dbReference type="ARBA" id="ARBA00001946"/>
    </source>
</evidence>
<feature type="region of interest" description="Disordered" evidence="8">
    <location>
        <begin position="112"/>
        <end position="236"/>
    </location>
</feature>
<feature type="compositionally biased region" description="Basic and acidic residues" evidence="8">
    <location>
        <begin position="43"/>
        <end position="55"/>
    </location>
</feature>
<accession>A0A8T0JMI3</accession>
<dbReference type="EC" id="3.6.1.1" evidence="3"/>
<dbReference type="FunFam" id="1.10.8.60:FF:000030">
    <property type="entry name" value="replication factor C subunit 3"/>
    <property type="match status" value="1"/>
</dbReference>
<dbReference type="AlphaFoldDB" id="A0A8T0JMI3"/>
<dbReference type="InterPro" id="IPR027417">
    <property type="entry name" value="P-loop_NTPase"/>
</dbReference>
<dbReference type="GO" id="GO:0000287">
    <property type="term" value="F:magnesium ion binding"/>
    <property type="evidence" value="ECO:0007669"/>
    <property type="project" value="InterPro"/>
</dbReference>
<dbReference type="PANTHER" id="PTHR10286">
    <property type="entry name" value="INORGANIC PYROPHOSPHATASE"/>
    <property type="match status" value="1"/>
</dbReference>
<dbReference type="PROSITE" id="PS00387">
    <property type="entry name" value="PPASE"/>
    <property type="match status" value="1"/>
</dbReference>
<dbReference type="Pfam" id="PF00719">
    <property type="entry name" value="Pyrophosphatase"/>
    <property type="match status" value="1"/>
</dbReference>
<gene>
    <name evidence="9" type="ORF">HKW66_Vig0157230</name>
</gene>
<name>A0A8T0JMI3_PHAAN</name>
<comment type="caution">
    <text evidence="9">The sequence shown here is derived from an EMBL/GenBank/DDBJ whole genome shotgun (WGS) entry which is preliminary data.</text>
</comment>
<dbReference type="InterPro" id="IPR008162">
    <property type="entry name" value="Pyrophosphatase"/>
</dbReference>
<evidence type="ECO:0000256" key="8">
    <source>
        <dbReference type="SAM" id="MobiDB-lite"/>
    </source>
</evidence>